<dbReference type="SUPFAM" id="SSF52540">
    <property type="entry name" value="P-loop containing nucleoside triphosphate hydrolases"/>
    <property type="match status" value="1"/>
</dbReference>
<proteinExistence type="inferred from homology"/>
<dbReference type="EMBL" id="UYSU01032976">
    <property type="protein sequence ID" value="VDL91113.1"/>
    <property type="molecule type" value="Genomic_DNA"/>
</dbReference>
<evidence type="ECO:0000256" key="7">
    <source>
        <dbReference type="ARBA" id="ARBA00023306"/>
    </source>
</evidence>
<keyword evidence="5" id="KW-0067">ATP-binding</keyword>
<keyword evidence="9" id="KW-1185">Reference proteome</keyword>
<dbReference type="GO" id="GO:0033314">
    <property type="term" value="P:mitotic DNA replication checkpoint signaling"/>
    <property type="evidence" value="ECO:0007669"/>
    <property type="project" value="TreeGrafter"/>
</dbReference>
<evidence type="ECO:0000313" key="9">
    <source>
        <dbReference type="Proteomes" id="UP000275846"/>
    </source>
</evidence>
<dbReference type="GO" id="GO:0005634">
    <property type="term" value="C:nucleus"/>
    <property type="evidence" value="ECO:0007669"/>
    <property type="project" value="UniProtKB-SubCell"/>
</dbReference>
<keyword evidence="6" id="KW-0539">Nucleus</keyword>
<evidence type="ECO:0000256" key="6">
    <source>
        <dbReference type="ARBA" id="ARBA00023242"/>
    </source>
</evidence>
<dbReference type="GO" id="GO:0003689">
    <property type="term" value="F:DNA clamp loader activity"/>
    <property type="evidence" value="ECO:0007669"/>
    <property type="project" value="TreeGrafter"/>
</dbReference>
<dbReference type="InterPro" id="IPR027417">
    <property type="entry name" value="P-loop_NTPase"/>
</dbReference>
<evidence type="ECO:0000256" key="4">
    <source>
        <dbReference type="ARBA" id="ARBA00022763"/>
    </source>
</evidence>
<dbReference type="Pfam" id="PF03215">
    <property type="entry name" value="Rad17"/>
    <property type="match status" value="1"/>
</dbReference>
<evidence type="ECO:0000256" key="2">
    <source>
        <dbReference type="ARBA" id="ARBA00006168"/>
    </source>
</evidence>
<dbReference type="PANTHER" id="PTHR12172">
    <property type="entry name" value="CELL CYCLE CHECKPOINT PROTEIN RAD17"/>
    <property type="match status" value="1"/>
</dbReference>
<organism evidence="10">
    <name type="scientific">Schistocephalus solidus</name>
    <name type="common">Tapeworm</name>
    <dbReference type="NCBI Taxonomy" id="70667"/>
    <lineage>
        <taxon>Eukaryota</taxon>
        <taxon>Metazoa</taxon>
        <taxon>Spiralia</taxon>
        <taxon>Lophotrochozoa</taxon>
        <taxon>Platyhelminthes</taxon>
        <taxon>Cestoda</taxon>
        <taxon>Eucestoda</taxon>
        <taxon>Diphyllobothriidea</taxon>
        <taxon>Diphyllobothriidae</taxon>
        <taxon>Schistocephalus</taxon>
    </lineage>
</organism>
<protein>
    <submittedName>
        <fullName evidence="10">Cell cycle checkpoint protein RAD17</fullName>
    </submittedName>
</protein>
<dbReference type="WBParaSite" id="SSLN_0000488301-mRNA-1">
    <property type="protein sequence ID" value="SSLN_0000488301-mRNA-1"/>
    <property type="gene ID" value="SSLN_0000488301"/>
</dbReference>
<evidence type="ECO:0000313" key="8">
    <source>
        <dbReference type="EMBL" id="VDL91113.1"/>
    </source>
</evidence>
<dbReference type="OrthoDB" id="10265971at2759"/>
<evidence type="ECO:0000256" key="5">
    <source>
        <dbReference type="ARBA" id="ARBA00022840"/>
    </source>
</evidence>
<dbReference type="GO" id="GO:0003682">
    <property type="term" value="F:chromatin binding"/>
    <property type="evidence" value="ECO:0007669"/>
    <property type="project" value="TreeGrafter"/>
</dbReference>
<evidence type="ECO:0000313" key="10">
    <source>
        <dbReference type="WBParaSite" id="SSLN_0000488301-mRNA-1"/>
    </source>
</evidence>
<dbReference type="PANTHER" id="PTHR12172:SF0">
    <property type="entry name" value="CELL CYCLE CHECKPOINT PROTEIN RAD17"/>
    <property type="match status" value="1"/>
</dbReference>
<keyword evidence="4" id="KW-0227">DNA damage</keyword>
<reference evidence="8 9" key="2">
    <citation type="submission" date="2018-11" db="EMBL/GenBank/DDBJ databases">
        <authorList>
            <consortium name="Pathogen Informatics"/>
        </authorList>
    </citation>
    <scope>NUCLEOTIDE SEQUENCE [LARGE SCALE GENOMIC DNA]</scope>
    <source>
        <strain evidence="8 9">NST_G2</strain>
    </source>
</reference>
<accession>A0A183SKI0</accession>
<dbReference type="Proteomes" id="UP000275846">
    <property type="component" value="Unassembled WGS sequence"/>
</dbReference>
<dbReference type="Gene3D" id="3.40.50.300">
    <property type="entry name" value="P-loop containing nucleotide triphosphate hydrolases"/>
    <property type="match status" value="1"/>
</dbReference>
<sequence length="597" mass="65943">MQKLSANSFEAWYKPSYKNPSGELWSDKFAPLDVKEVALHHDKLRDVSDSLTKARAALGGILLLTGPPGCSKSTVVHLLCRSLGLPVLQWQESEELTSGPDEIQSFENFFLGSIRYAGLNFMSTSKPDSHACGQRVQVLLFEHLPLGLCDQPRRFQQQLRNFLSLSVCPTILVFVLTKSHSTSSCSTCDFDSTTLNRLFPPSLKEELQIAHVDFNPVAASIMTKALTRVANLASAEFQFPAPPRQFIQRLAASSAGDLRLALNNLQFLMTRGMPSPCLFCKRYDFTHFQNRNGNFAFISSSPSLDSHERDSGLQLFHALGKILYAKRCDDSPCPEKSFLPKHLHHWKRPPLSFIPEVVLNQCSLSGDDVIAWLHENFPLFFDLEAMVMITQNLTFADAYLTGGMNWRLGLTPAADRNADSGKTGGNNHAAAAGDHYAAMCVVRAIILATRSVSPGAASKTFRTLKSPQSRQLMWASLDARSVVLQQTTSQHQLVSHSAATGSRLQSILVAGLREALLDRFPAELKIPNSSLSSDVESLKSLCLFTVGQQTMHTKPPFTRSANHREQDYVSVYCPPDAAVEGNALPIEEDFSDSESPR</sequence>
<evidence type="ECO:0000256" key="1">
    <source>
        <dbReference type="ARBA" id="ARBA00004123"/>
    </source>
</evidence>
<keyword evidence="3" id="KW-0547">Nucleotide-binding</keyword>
<evidence type="ECO:0000256" key="3">
    <source>
        <dbReference type="ARBA" id="ARBA00022741"/>
    </source>
</evidence>
<dbReference type="STRING" id="70667.A0A183SKI0"/>
<dbReference type="AlphaFoldDB" id="A0A183SKI0"/>
<keyword evidence="7" id="KW-0131">Cell cycle</keyword>
<comment type="similarity">
    <text evidence="2">Belongs to the rad17/RAD24 family.</text>
</comment>
<gene>
    <name evidence="8" type="ORF">SSLN_LOCUS4728</name>
</gene>
<dbReference type="GO" id="GO:0005524">
    <property type="term" value="F:ATP binding"/>
    <property type="evidence" value="ECO:0007669"/>
    <property type="project" value="UniProtKB-KW"/>
</dbReference>
<dbReference type="GO" id="GO:0006281">
    <property type="term" value="P:DNA repair"/>
    <property type="evidence" value="ECO:0007669"/>
    <property type="project" value="InterPro"/>
</dbReference>
<comment type="subcellular location">
    <subcellularLocation>
        <location evidence="1">Nucleus</location>
    </subcellularLocation>
</comment>
<dbReference type="InterPro" id="IPR004582">
    <property type="entry name" value="Checkpoint_prot_Rad17_Rad24"/>
</dbReference>
<dbReference type="GO" id="GO:0000077">
    <property type="term" value="P:DNA damage checkpoint signaling"/>
    <property type="evidence" value="ECO:0007669"/>
    <property type="project" value="TreeGrafter"/>
</dbReference>
<name>A0A183SKI0_SCHSO</name>
<reference evidence="10" key="1">
    <citation type="submission" date="2016-06" db="UniProtKB">
        <authorList>
            <consortium name="WormBaseParasite"/>
        </authorList>
    </citation>
    <scope>IDENTIFICATION</scope>
</reference>